<accession>A0A1B9ANA0</accession>
<sequence>MTKLFSNQKFLTNPMRQVSSWFIRREKSKYFRETNALNQTKQKMNKVSYNYTLYMYTTFQSEVF</sequence>
<comment type="caution">
    <text evidence="1">The sequence shown here is derived from an EMBL/GenBank/DDBJ whole genome shotgun (WGS) entry which is preliminary data.</text>
</comment>
<reference evidence="2" key="1">
    <citation type="submission" date="2016-05" db="EMBL/GenBank/DDBJ databases">
        <authorList>
            <person name="Liu B."/>
            <person name="Wang J."/>
            <person name="Zhu Y."/>
            <person name="Liu G."/>
            <person name="Chen Q."/>
            <person name="Chen Z."/>
            <person name="Lan J."/>
            <person name="Che J."/>
            <person name="Ge C."/>
            <person name="Shi H."/>
            <person name="Pan Z."/>
            <person name="Liu X."/>
        </authorList>
    </citation>
    <scope>NUCLEOTIDE SEQUENCE [LARGE SCALE GENOMIC DNA]</scope>
    <source>
        <strain evidence="2">FJAT-27215</strain>
    </source>
</reference>
<name>A0A1B9ANA0_9BACI</name>
<dbReference type="Proteomes" id="UP000092578">
    <property type="component" value="Unassembled WGS sequence"/>
</dbReference>
<gene>
    <name evidence="1" type="ORF">A8F95_11485</name>
</gene>
<dbReference type="EMBL" id="MAYT01000027">
    <property type="protein sequence ID" value="OCA85286.1"/>
    <property type="molecule type" value="Genomic_DNA"/>
</dbReference>
<evidence type="ECO:0000313" key="2">
    <source>
        <dbReference type="Proteomes" id="UP000092578"/>
    </source>
</evidence>
<keyword evidence="2" id="KW-1185">Reference proteome</keyword>
<dbReference type="AlphaFoldDB" id="A0A1B9ANA0"/>
<proteinExistence type="predicted"/>
<protein>
    <submittedName>
        <fullName evidence="1">Uncharacterized protein</fullName>
    </submittedName>
</protein>
<evidence type="ECO:0000313" key="1">
    <source>
        <dbReference type="EMBL" id="OCA85286.1"/>
    </source>
</evidence>
<organism evidence="1 2">
    <name type="scientific">Pseudobacillus wudalianchiensis</name>
    <dbReference type="NCBI Taxonomy" id="1743143"/>
    <lineage>
        <taxon>Bacteria</taxon>
        <taxon>Bacillati</taxon>
        <taxon>Bacillota</taxon>
        <taxon>Bacilli</taxon>
        <taxon>Bacillales</taxon>
        <taxon>Bacillaceae</taxon>
        <taxon>Pseudobacillus</taxon>
    </lineage>
</organism>